<proteinExistence type="predicted"/>
<evidence type="ECO:0000256" key="1">
    <source>
        <dbReference type="SAM" id="Phobius"/>
    </source>
</evidence>
<sequence length="64" mass="6863">MTVSLPLVVILGLIAWGAVRFLGVRPWLVVVIALFGFYLADTVAAPVIDSGTRSGVEIINDQHD</sequence>
<gene>
    <name evidence="2" type="ORF">E1283_25785</name>
</gene>
<reference evidence="2 3" key="1">
    <citation type="submission" date="2019-03" db="EMBL/GenBank/DDBJ databases">
        <title>Draft genome sequences of novel Actinobacteria.</title>
        <authorList>
            <person name="Sahin N."/>
            <person name="Ay H."/>
            <person name="Saygin H."/>
        </authorList>
    </citation>
    <scope>NUCLEOTIDE SEQUENCE [LARGE SCALE GENOMIC DNA]</scope>
    <source>
        <strain evidence="2 3">DSM 41900</strain>
    </source>
</reference>
<comment type="caution">
    <text evidence="2">The sequence shown here is derived from an EMBL/GenBank/DDBJ whole genome shotgun (WGS) entry which is preliminary data.</text>
</comment>
<evidence type="ECO:0000313" key="3">
    <source>
        <dbReference type="Proteomes" id="UP000295345"/>
    </source>
</evidence>
<accession>A0A4R4T2T8</accession>
<dbReference type="EMBL" id="SMKI01000334">
    <property type="protein sequence ID" value="TDC69554.1"/>
    <property type="molecule type" value="Genomic_DNA"/>
</dbReference>
<name>A0A4R4T2T8_9ACTN</name>
<dbReference type="AlphaFoldDB" id="A0A4R4T2T8"/>
<keyword evidence="1" id="KW-0472">Membrane</keyword>
<feature type="transmembrane region" description="Helical" evidence="1">
    <location>
        <begin position="27"/>
        <end position="48"/>
    </location>
</feature>
<protein>
    <submittedName>
        <fullName evidence="2">Uncharacterized protein</fullName>
    </submittedName>
</protein>
<dbReference type="RefSeq" id="WP_132820549.1">
    <property type="nucleotide sequence ID" value="NZ_SMKI01000334.1"/>
</dbReference>
<keyword evidence="1" id="KW-1133">Transmembrane helix</keyword>
<keyword evidence="1" id="KW-0812">Transmembrane</keyword>
<dbReference type="OrthoDB" id="3873112at2"/>
<organism evidence="2 3">
    <name type="scientific">Streptomyces hainanensis</name>
    <dbReference type="NCBI Taxonomy" id="402648"/>
    <lineage>
        <taxon>Bacteria</taxon>
        <taxon>Bacillati</taxon>
        <taxon>Actinomycetota</taxon>
        <taxon>Actinomycetes</taxon>
        <taxon>Kitasatosporales</taxon>
        <taxon>Streptomycetaceae</taxon>
        <taxon>Streptomyces</taxon>
    </lineage>
</organism>
<keyword evidence="3" id="KW-1185">Reference proteome</keyword>
<evidence type="ECO:0000313" key="2">
    <source>
        <dbReference type="EMBL" id="TDC69554.1"/>
    </source>
</evidence>
<dbReference type="Proteomes" id="UP000295345">
    <property type="component" value="Unassembled WGS sequence"/>
</dbReference>